<accession>A0A316G2I4</accession>
<comment type="caution">
    <text evidence="11">The sequence shown here is derived from an EMBL/GenBank/DDBJ whole genome shotgun (WGS) entry which is preliminary data.</text>
</comment>
<keyword evidence="12" id="KW-1185">Reference proteome</keyword>
<comment type="subcellular location">
    <subcellularLocation>
        <location evidence="1 9">Cell membrane</location>
        <topology evidence="1 9">Multi-pass membrane protein</topology>
    </subcellularLocation>
</comment>
<evidence type="ECO:0000256" key="8">
    <source>
        <dbReference type="ARBA" id="ARBA00023315"/>
    </source>
</evidence>
<evidence type="ECO:0000256" key="5">
    <source>
        <dbReference type="ARBA" id="ARBA00022692"/>
    </source>
</evidence>
<keyword evidence="7 9" id="KW-0472">Membrane</keyword>
<dbReference type="GO" id="GO:0042158">
    <property type="term" value="P:lipoprotein biosynthetic process"/>
    <property type="evidence" value="ECO:0007669"/>
    <property type="project" value="UniProtKB-UniRule"/>
</dbReference>
<reference evidence="11 12" key="1">
    <citation type="submission" date="2018-05" db="EMBL/GenBank/DDBJ databases">
        <title>Genomic Encyclopedia of Type Strains, Phase IV (KMG-IV): sequencing the most valuable type-strain genomes for metagenomic binning, comparative biology and taxonomic classification.</title>
        <authorList>
            <person name="Goeker M."/>
        </authorList>
    </citation>
    <scope>NUCLEOTIDE SEQUENCE [LARGE SCALE GENOMIC DNA]</scope>
    <source>
        <strain evidence="11 12">DSM 25350</strain>
    </source>
</reference>
<proteinExistence type="inferred from homology"/>
<dbReference type="NCBIfam" id="TIGR00546">
    <property type="entry name" value="lnt"/>
    <property type="match status" value="1"/>
</dbReference>
<dbReference type="PROSITE" id="PS50263">
    <property type="entry name" value="CN_HYDROLASE"/>
    <property type="match status" value="1"/>
</dbReference>
<keyword evidence="3 9" id="KW-1003">Cell membrane</keyword>
<feature type="transmembrane region" description="Helical" evidence="9">
    <location>
        <begin position="34"/>
        <end position="49"/>
    </location>
</feature>
<dbReference type="InterPro" id="IPR045378">
    <property type="entry name" value="LNT_N"/>
</dbReference>
<feature type="transmembrane region" description="Helical" evidence="9">
    <location>
        <begin position="86"/>
        <end position="105"/>
    </location>
</feature>
<dbReference type="Pfam" id="PF20154">
    <property type="entry name" value="LNT_N"/>
    <property type="match status" value="1"/>
</dbReference>
<protein>
    <recommendedName>
        <fullName evidence="9">Apolipoprotein N-acyltransferase</fullName>
        <shortName evidence="9">ALP N-acyltransferase</shortName>
        <ecNumber evidence="9">2.3.1.269</ecNumber>
    </recommendedName>
</protein>
<keyword evidence="4 9" id="KW-0808">Transferase</keyword>
<feature type="transmembrane region" description="Helical" evidence="9">
    <location>
        <begin position="492"/>
        <end position="513"/>
    </location>
</feature>
<dbReference type="EMBL" id="QGGU01000002">
    <property type="protein sequence ID" value="PWK54010.1"/>
    <property type="molecule type" value="Genomic_DNA"/>
</dbReference>
<keyword evidence="6 9" id="KW-1133">Transmembrane helix</keyword>
<comment type="pathway">
    <text evidence="9">Protein modification; lipoprotein biosynthesis (N-acyl transfer).</text>
</comment>
<dbReference type="PANTHER" id="PTHR38686">
    <property type="entry name" value="APOLIPOPROTEIN N-ACYLTRANSFERASE"/>
    <property type="match status" value="1"/>
</dbReference>
<dbReference type="GO" id="GO:0005886">
    <property type="term" value="C:plasma membrane"/>
    <property type="evidence" value="ECO:0007669"/>
    <property type="project" value="UniProtKB-SubCell"/>
</dbReference>
<keyword evidence="5 9" id="KW-0812">Transmembrane</keyword>
<dbReference type="OrthoDB" id="9804277at2"/>
<dbReference type="AlphaFoldDB" id="A0A316G2I4"/>
<organism evidence="11 12">
    <name type="scientific">Pleionea mediterranea</name>
    <dbReference type="NCBI Taxonomy" id="523701"/>
    <lineage>
        <taxon>Bacteria</taxon>
        <taxon>Pseudomonadati</taxon>
        <taxon>Pseudomonadota</taxon>
        <taxon>Gammaproteobacteria</taxon>
        <taxon>Oceanospirillales</taxon>
        <taxon>Pleioneaceae</taxon>
        <taxon>Pleionea</taxon>
    </lineage>
</organism>
<dbReference type="Pfam" id="PF00795">
    <property type="entry name" value="CN_hydrolase"/>
    <property type="match status" value="1"/>
</dbReference>
<dbReference type="RefSeq" id="WP_109762192.1">
    <property type="nucleotide sequence ID" value="NZ_QGGU01000002.1"/>
</dbReference>
<evidence type="ECO:0000256" key="9">
    <source>
        <dbReference type="HAMAP-Rule" id="MF_01148"/>
    </source>
</evidence>
<feature type="transmembrane region" description="Helical" evidence="9">
    <location>
        <begin position="200"/>
        <end position="221"/>
    </location>
</feature>
<dbReference type="InterPro" id="IPR036526">
    <property type="entry name" value="C-N_Hydrolase_sf"/>
</dbReference>
<keyword evidence="11" id="KW-0449">Lipoprotein</keyword>
<sequence length="519" mass="58898">MKAFLKQRPTGRLLYLYAAIAGAIYPLGLAPLNIWPLLFVSVLVLIALLDNQPTKQAFKIAYCYGVGYFAVGASWVYVSIHDFGHAPVWLSVFLTLVFVLFLALYKGIMGWLVGKAYTLKGQMGFYFTFPLAWLALDWFQGVFLTGFPWLYLGYGLVDSVFSGWLSWFGVQGASYFAVILMLLTYLCLQMVRKSSYKGLIKAPLTALFLLWAVSMGSSLLMDKYSSLEPTTEQSVSVALVQPNIPQNEKWQPELLSTFIHRYHNMTEPLWGADLIIWPEAAIPAVKHRVENWLELWSKQAKASGSQLILGIPVYEAEQQQIYASVITLGDYQQRYDKQHLVPFGEFVPLERWLRGLIEFFNLPMSGMTAGRSEQKALETERFNIYPAICYEIAFSGLFDKFNKSVTNQKDSLIVTISNDAWFGRSWGPHQHLQIAQSRALEYGIPVLRATNTGITAVINHKGQILSKTLQFEQNVLNERFIFKFASTVYSKYGLIICLFLVVILQLLIVLTLLKTQKNK</sequence>
<evidence type="ECO:0000256" key="1">
    <source>
        <dbReference type="ARBA" id="ARBA00004651"/>
    </source>
</evidence>
<dbReference type="CDD" id="cd07571">
    <property type="entry name" value="ALP_N-acyl_transferase"/>
    <property type="match status" value="1"/>
</dbReference>
<evidence type="ECO:0000256" key="2">
    <source>
        <dbReference type="ARBA" id="ARBA00010065"/>
    </source>
</evidence>
<evidence type="ECO:0000259" key="10">
    <source>
        <dbReference type="PROSITE" id="PS50263"/>
    </source>
</evidence>
<feature type="transmembrane region" description="Helical" evidence="9">
    <location>
        <begin position="125"/>
        <end position="152"/>
    </location>
</feature>
<dbReference type="SUPFAM" id="SSF56317">
    <property type="entry name" value="Carbon-nitrogen hydrolase"/>
    <property type="match status" value="1"/>
</dbReference>
<evidence type="ECO:0000256" key="6">
    <source>
        <dbReference type="ARBA" id="ARBA00022989"/>
    </source>
</evidence>
<dbReference type="HAMAP" id="MF_01148">
    <property type="entry name" value="Lnt"/>
    <property type="match status" value="1"/>
</dbReference>
<comment type="function">
    <text evidence="9">Catalyzes the phospholipid dependent N-acylation of the N-terminal cysteine of apolipoprotein, the last step in lipoprotein maturation.</text>
</comment>
<feature type="transmembrane region" description="Helical" evidence="9">
    <location>
        <begin position="164"/>
        <end position="188"/>
    </location>
</feature>
<feature type="transmembrane region" description="Helical" evidence="9">
    <location>
        <begin position="61"/>
        <end position="80"/>
    </location>
</feature>
<dbReference type="InterPro" id="IPR004563">
    <property type="entry name" value="Apolipo_AcylTrfase"/>
</dbReference>
<dbReference type="PANTHER" id="PTHR38686:SF1">
    <property type="entry name" value="APOLIPOPROTEIN N-ACYLTRANSFERASE"/>
    <property type="match status" value="1"/>
</dbReference>
<feature type="domain" description="CN hydrolase" evidence="10">
    <location>
        <begin position="240"/>
        <end position="482"/>
    </location>
</feature>
<comment type="catalytic activity">
    <reaction evidence="9">
        <text>N-terminal S-1,2-diacyl-sn-glyceryl-L-cysteinyl-[lipoprotein] + a glycerophospholipid = N-acyl-S-1,2-diacyl-sn-glyceryl-L-cysteinyl-[lipoprotein] + a 2-acyl-sn-glycero-3-phospholipid + H(+)</text>
        <dbReference type="Rhea" id="RHEA:48228"/>
        <dbReference type="Rhea" id="RHEA-COMP:14681"/>
        <dbReference type="Rhea" id="RHEA-COMP:14684"/>
        <dbReference type="ChEBI" id="CHEBI:15378"/>
        <dbReference type="ChEBI" id="CHEBI:136912"/>
        <dbReference type="ChEBI" id="CHEBI:140656"/>
        <dbReference type="ChEBI" id="CHEBI:140657"/>
        <dbReference type="ChEBI" id="CHEBI:140660"/>
        <dbReference type="EC" id="2.3.1.269"/>
    </reaction>
</comment>
<dbReference type="InterPro" id="IPR003010">
    <property type="entry name" value="C-N_Hydrolase"/>
</dbReference>
<comment type="similarity">
    <text evidence="2 9">Belongs to the CN hydrolase family. Apolipoprotein N-acyltransferase subfamily.</text>
</comment>
<keyword evidence="8 9" id="KW-0012">Acyltransferase</keyword>
<evidence type="ECO:0000256" key="7">
    <source>
        <dbReference type="ARBA" id="ARBA00023136"/>
    </source>
</evidence>
<gene>
    <name evidence="9" type="primary">lnt</name>
    <name evidence="11" type="ORF">C8D97_102402</name>
</gene>
<dbReference type="Proteomes" id="UP000245790">
    <property type="component" value="Unassembled WGS sequence"/>
</dbReference>
<dbReference type="Gene3D" id="3.60.110.10">
    <property type="entry name" value="Carbon-nitrogen hydrolase"/>
    <property type="match status" value="1"/>
</dbReference>
<evidence type="ECO:0000313" key="11">
    <source>
        <dbReference type="EMBL" id="PWK54010.1"/>
    </source>
</evidence>
<dbReference type="GO" id="GO:0016410">
    <property type="term" value="F:N-acyltransferase activity"/>
    <property type="evidence" value="ECO:0007669"/>
    <property type="project" value="UniProtKB-UniRule"/>
</dbReference>
<dbReference type="UniPathway" id="UPA00666"/>
<name>A0A316G2I4_9GAMM</name>
<dbReference type="EC" id="2.3.1.269" evidence="9"/>
<evidence type="ECO:0000256" key="3">
    <source>
        <dbReference type="ARBA" id="ARBA00022475"/>
    </source>
</evidence>
<evidence type="ECO:0000256" key="4">
    <source>
        <dbReference type="ARBA" id="ARBA00022679"/>
    </source>
</evidence>
<feature type="transmembrane region" description="Helical" evidence="9">
    <location>
        <begin position="12"/>
        <end position="28"/>
    </location>
</feature>
<evidence type="ECO:0000313" key="12">
    <source>
        <dbReference type="Proteomes" id="UP000245790"/>
    </source>
</evidence>